<organism evidence="1 2">
    <name type="scientific">Puccinia coronata f. sp. avenae</name>
    <dbReference type="NCBI Taxonomy" id="200324"/>
    <lineage>
        <taxon>Eukaryota</taxon>
        <taxon>Fungi</taxon>
        <taxon>Dikarya</taxon>
        <taxon>Basidiomycota</taxon>
        <taxon>Pucciniomycotina</taxon>
        <taxon>Pucciniomycetes</taxon>
        <taxon>Pucciniales</taxon>
        <taxon>Pucciniaceae</taxon>
        <taxon>Puccinia</taxon>
    </lineage>
</organism>
<dbReference type="AlphaFoldDB" id="A0A2N5W7S7"/>
<reference evidence="1 2" key="1">
    <citation type="submission" date="2017-11" db="EMBL/GenBank/DDBJ databases">
        <title>De novo assembly and phasing of dikaryotic genomes from two isolates of Puccinia coronata f. sp. avenae, the causal agent of oat crown rust.</title>
        <authorList>
            <person name="Miller M.E."/>
            <person name="Zhang Y."/>
            <person name="Omidvar V."/>
            <person name="Sperschneider J."/>
            <person name="Schwessinger B."/>
            <person name="Raley C."/>
            <person name="Palmer J.M."/>
            <person name="Garnica D."/>
            <person name="Upadhyaya N."/>
            <person name="Rathjen J."/>
            <person name="Taylor J.M."/>
            <person name="Park R.F."/>
            <person name="Dodds P.N."/>
            <person name="Hirsch C.D."/>
            <person name="Kianian S.F."/>
            <person name="Figueroa M."/>
        </authorList>
    </citation>
    <scope>NUCLEOTIDE SEQUENCE [LARGE SCALE GENOMIC DNA]</scope>
    <source>
        <strain evidence="1">12NC29</strain>
    </source>
</reference>
<proteinExistence type="predicted"/>
<dbReference type="Proteomes" id="UP000235388">
    <property type="component" value="Unassembled WGS sequence"/>
</dbReference>
<keyword evidence="2" id="KW-1185">Reference proteome</keyword>
<accession>A0A2N5W7S7</accession>
<gene>
    <name evidence="1" type="ORF">PCANC_00805</name>
</gene>
<protein>
    <submittedName>
        <fullName evidence="1">Uncharacterized protein</fullName>
    </submittedName>
</protein>
<comment type="caution">
    <text evidence="1">The sequence shown here is derived from an EMBL/GenBank/DDBJ whole genome shotgun (WGS) entry which is preliminary data.</text>
</comment>
<sequence>MPAVAHADLRVTLHTAYKVHFSGRFAPVYPPSQPTATPEDNMPCSELTRVWHDLKSGTNPALLS</sequence>
<evidence type="ECO:0000313" key="1">
    <source>
        <dbReference type="EMBL" id="PLW58299.1"/>
    </source>
</evidence>
<name>A0A2N5W7S7_9BASI</name>
<evidence type="ECO:0000313" key="2">
    <source>
        <dbReference type="Proteomes" id="UP000235388"/>
    </source>
</evidence>
<dbReference type="EMBL" id="PGCJ01000004">
    <property type="protein sequence ID" value="PLW58299.1"/>
    <property type="molecule type" value="Genomic_DNA"/>
</dbReference>